<dbReference type="PANTHER" id="PTHR45707">
    <property type="entry name" value="C2 CALCIUM/LIPID-BINDING PLANT PHOSPHORIBOSYLTRANSFERASE FAMILY PROTEIN"/>
    <property type="match status" value="1"/>
</dbReference>
<feature type="non-terminal residue" evidence="10">
    <location>
        <position position="1"/>
    </location>
</feature>
<keyword evidence="6" id="KW-0067">ATP-binding</keyword>
<dbReference type="PROSITE" id="PS50011">
    <property type="entry name" value="PROTEIN_KINASE_DOM"/>
    <property type="match status" value="1"/>
</dbReference>
<dbReference type="AlphaFoldDB" id="A0A5J9WPW3"/>
<evidence type="ECO:0000256" key="5">
    <source>
        <dbReference type="ARBA" id="ARBA00022777"/>
    </source>
</evidence>
<keyword evidence="4" id="KW-0547">Nucleotide-binding</keyword>
<protein>
    <recommendedName>
        <fullName evidence="1">non-specific serine/threonine protein kinase</fullName>
        <ecNumber evidence="1">2.7.11.1</ecNumber>
    </recommendedName>
</protein>
<evidence type="ECO:0000256" key="8">
    <source>
        <dbReference type="ARBA" id="ARBA00048679"/>
    </source>
</evidence>
<dbReference type="SUPFAM" id="SSF56112">
    <property type="entry name" value="Protein kinase-like (PK-like)"/>
    <property type="match status" value="1"/>
</dbReference>
<reference evidence="10 11" key="1">
    <citation type="journal article" date="2019" name="Sci. Rep.">
        <title>A high-quality genome of Eragrostis curvula grass provides insights into Poaceae evolution and supports new strategies to enhance forage quality.</title>
        <authorList>
            <person name="Carballo J."/>
            <person name="Santos B.A.C.M."/>
            <person name="Zappacosta D."/>
            <person name="Garbus I."/>
            <person name="Selva J.P."/>
            <person name="Gallo C.A."/>
            <person name="Diaz A."/>
            <person name="Albertini E."/>
            <person name="Caccamo M."/>
            <person name="Echenique V."/>
        </authorList>
    </citation>
    <scope>NUCLEOTIDE SEQUENCE [LARGE SCALE GENOMIC DNA]</scope>
    <source>
        <strain evidence="11">cv. Victoria</strain>
        <tissue evidence="10">Leaf</tissue>
    </source>
</reference>
<dbReference type="PROSITE" id="PS00108">
    <property type="entry name" value="PROTEIN_KINASE_ST"/>
    <property type="match status" value="1"/>
</dbReference>
<evidence type="ECO:0000256" key="3">
    <source>
        <dbReference type="ARBA" id="ARBA00022679"/>
    </source>
</evidence>
<accession>A0A5J9WPW3</accession>
<comment type="catalytic activity">
    <reaction evidence="8">
        <text>L-seryl-[protein] + ATP = O-phospho-L-seryl-[protein] + ADP + H(+)</text>
        <dbReference type="Rhea" id="RHEA:17989"/>
        <dbReference type="Rhea" id="RHEA-COMP:9863"/>
        <dbReference type="Rhea" id="RHEA-COMP:11604"/>
        <dbReference type="ChEBI" id="CHEBI:15378"/>
        <dbReference type="ChEBI" id="CHEBI:29999"/>
        <dbReference type="ChEBI" id="CHEBI:30616"/>
        <dbReference type="ChEBI" id="CHEBI:83421"/>
        <dbReference type="ChEBI" id="CHEBI:456216"/>
        <dbReference type="EC" id="2.7.11.1"/>
    </reaction>
</comment>
<dbReference type="Pfam" id="PF00069">
    <property type="entry name" value="Pkinase"/>
    <property type="match status" value="1"/>
</dbReference>
<feature type="non-terminal residue" evidence="10">
    <location>
        <position position="293"/>
    </location>
</feature>
<dbReference type="GO" id="GO:0004674">
    <property type="term" value="F:protein serine/threonine kinase activity"/>
    <property type="evidence" value="ECO:0007669"/>
    <property type="project" value="UniProtKB-KW"/>
</dbReference>
<keyword evidence="2" id="KW-0723">Serine/threonine-protein kinase</keyword>
<evidence type="ECO:0000313" key="11">
    <source>
        <dbReference type="Proteomes" id="UP000324897"/>
    </source>
</evidence>
<sequence length="293" mass="33841">LLSIDDIHAGLNILERIIDGIEEPRNLKLSVLEHITNHFSHELKIGHGILPNEIIAVKKLFNNRTIDEKMFHQEVTSTMMVSHKNIVRFIGYCSHTEEKAIEIEGKYVVAQIRERLLCFESISNGSLEKHLTDELRGLEWHIRYKIIKGICEGLYYLHKEKHIIHMDLKPANILLDDNMMPKITDFGLSRLDDTSRTMSTERLLSLGYCAPEFRDHGFRSAKSDIYSLGAIILELITGSKEEASITKSYMTCDSLTKTKYIWWMDEFVICTESILRPYLGSRRLRLHLIKAAV</sequence>
<keyword evidence="5" id="KW-0418">Kinase</keyword>
<proteinExistence type="predicted"/>
<evidence type="ECO:0000256" key="4">
    <source>
        <dbReference type="ARBA" id="ARBA00022741"/>
    </source>
</evidence>
<evidence type="ECO:0000313" key="10">
    <source>
        <dbReference type="EMBL" id="TVU50199.1"/>
    </source>
</evidence>
<comment type="catalytic activity">
    <reaction evidence="7">
        <text>L-threonyl-[protein] + ATP = O-phospho-L-threonyl-[protein] + ADP + H(+)</text>
        <dbReference type="Rhea" id="RHEA:46608"/>
        <dbReference type="Rhea" id="RHEA-COMP:11060"/>
        <dbReference type="Rhea" id="RHEA-COMP:11605"/>
        <dbReference type="ChEBI" id="CHEBI:15378"/>
        <dbReference type="ChEBI" id="CHEBI:30013"/>
        <dbReference type="ChEBI" id="CHEBI:30616"/>
        <dbReference type="ChEBI" id="CHEBI:61977"/>
        <dbReference type="ChEBI" id="CHEBI:456216"/>
        <dbReference type="EC" id="2.7.11.1"/>
    </reaction>
</comment>
<comment type="caution">
    <text evidence="10">The sequence shown here is derived from an EMBL/GenBank/DDBJ whole genome shotgun (WGS) entry which is preliminary data.</text>
</comment>
<keyword evidence="3" id="KW-0808">Transferase</keyword>
<dbReference type="Gramene" id="TVU50199">
    <property type="protein sequence ID" value="TVU50199"/>
    <property type="gene ID" value="EJB05_01561"/>
</dbReference>
<evidence type="ECO:0000256" key="7">
    <source>
        <dbReference type="ARBA" id="ARBA00047899"/>
    </source>
</evidence>
<dbReference type="GO" id="GO:0005524">
    <property type="term" value="F:ATP binding"/>
    <property type="evidence" value="ECO:0007669"/>
    <property type="project" value="UniProtKB-KW"/>
</dbReference>
<evidence type="ECO:0000256" key="1">
    <source>
        <dbReference type="ARBA" id="ARBA00012513"/>
    </source>
</evidence>
<dbReference type="SMART" id="SM00220">
    <property type="entry name" value="S_TKc"/>
    <property type="match status" value="1"/>
</dbReference>
<name>A0A5J9WPW3_9POAL</name>
<dbReference type="InterPro" id="IPR008271">
    <property type="entry name" value="Ser/Thr_kinase_AS"/>
</dbReference>
<dbReference type="InterPro" id="IPR011009">
    <property type="entry name" value="Kinase-like_dom_sf"/>
</dbReference>
<dbReference type="EMBL" id="RWGY01000002">
    <property type="protein sequence ID" value="TVU50199.1"/>
    <property type="molecule type" value="Genomic_DNA"/>
</dbReference>
<dbReference type="PANTHER" id="PTHR45707:SF50">
    <property type="entry name" value="VESICLE-ASSOCIATED PROTEIN 1-1"/>
    <property type="match status" value="1"/>
</dbReference>
<gene>
    <name evidence="10" type="ORF">EJB05_01561</name>
</gene>
<dbReference type="OrthoDB" id="658521at2759"/>
<keyword evidence="11" id="KW-1185">Reference proteome</keyword>
<dbReference type="Proteomes" id="UP000324897">
    <property type="component" value="Chromosome 6"/>
</dbReference>
<dbReference type="EC" id="2.7.11.1" evidence="1"/>
<dbReference type="FunFam" id="1.10.510.10:FF:001023">
    <property type="entry name" value="Os07g0541700 protein"/>
    <property type="match status" value="1"/>
</dbReference>
<evidence type="ECO:0000256" key="2">
    <source>
        <dbReference type="ARBA" id="ARBA00022527"/>
    </source>
</evidence>
<organism evidence="10 11">
    <name type="scientific">Eragrostis curvula</name>
    <name type="common">weeping love grass</name>
    <dbReference type="NCBI Taxonomy" id="38414"/>
    <lineage>
        <taxon>Eukaryota</taxon>
        <taxon>Viridiplantae</taxon>
        <taxon>Streptophyta</taxon>
        <taxon>Embryophyta</taxon>
        <taxon>Tracheophyta</taxon>
        <taxon>Spermatophyta</taxon>
        <taxon>Magnoliopsida</taxon>
        <taxon>Liliopsida</taxon>
        <taxon>Poales</taxon>
        <taxon>Poaceae</taxon>
        <taxon>PACMAD clade</taxon>
        <taxon>Chloridoideae</taxon>
        <taxon>Eragrostideae</taxon>
        <taxon>Eragrostidinae</taxon>
        <taxon>Eragrostis</taxon>
    </lineage>
</organism>
<dbReference type="InterPro" id="IPR000719">
    <property type="entry name" value="Prot_kinase_dom"/>
</dbReference>
<feature type="domain" description="Protein kinase" evidence="9">
    <location>
        <begin position="29"/>
        <end position="293"/>
    </location>
</feature>
<evidence type="ECO:0000259" key="9">
    <source>
        <dbReference type="PROSITE" id="PS50011"/>
    </source>
</evidence>
<dbReference type="Gene3D" id="1.10.510.10">
    <property type="entry name" value="Transferase(Phosphotransferase) domain 1"/>
    <property type="match status" value="1"/>
</dbReference>
<evidence type="ECO:0000256" key="6">
    <source>
        <dbReference type="ARBA" id="ARBA00022840"/>
    </source>
</evidence>